<evidence type="ECO:0000256" key="1">
    <source>
        <dbReference type="SAM" id="MobiDB-lite"/>
    </source>
</evidence>
<organism evidence="2 3">
    <name type="scientific">Cohnella lupini</name>
    <dbReference type="NCBI Taxonomy" id="1294267"/>
    <lineage>
        <taxon>Bacteria</taxon>
        <taxon>Bacillati</taxon>
        <taxon>Bacillota</taxon>
        <taxon>Bacilli</taxon>
        <taxon>Bacillales</taxon>
        <taxon>Paenibacillaceae</taxon>
        <taxon>Cohnella</taxon>
    </lineage>
</organism>
<keyword evidence="3" id="KW-1185">Reference proteome</keyword>
<reference evidence="2 3" key="1">
    <citation type="submission" date="2018-07" db="EMBL/GenBank/DDBJ databases">
        <title>Genomic Encyclopedia of Type Strains, Phase III (KMG-III): the genomes of soil and plant-associated and newly described type strains.</title>
        <authorList>
            <person name="Whitman W."/>
        </authorList>
    </citation>
    <scope>NUCLEOTIDE SEQUENCE [LARGE SCALE GENOMIC DNA]</scope>
    <source>
        <strain evidence="2 3">CECT 8236</strain>
    </source>
</reference>
<protein>
    <submittedName>
        <fullName evidence="2">Uncharacterized protein</fullName>
    </submittedName>
</protein>
<accession>A0A3D9HUR0</accession>
<gene>
    <name evidence="2" type="ORF">DFP95_12632</name>
</gene>
<dbReference type="Proteomes" id="UP000256869">
    <property type="component" value="Unassembled WGS sequence"/>
</dbReference>
<name>A0A3D9HUR0_9BACL</name>
<evidence type="ECO:0000313" key="3">
    <source>
        <dbReference type="Proteomes" id="UP000256869"/>
    </source>
</evidence>
<feature type="compositionally biased region" description="Basic and acidic residues" evidence="1">
    <location>
        <begin position="174"/>
        <end position="190"/>
    </location>
</feature>
<dbReference type="OrthoDB" id="9763643at2"/>
<proteinExistence type="predicted"/>
<dbReference type="EMBL" id="QRDY01000026">
    <property type="protein sequence ID" value="RED53170.1"/>
    <property type="molecule type" value="Genomic_DNA"/>
</dbReference>
<evidence type="ECO:0000313" key="2">
    <source>
        <dbReference type="EMBL" id="RED53170.1"/>
    </source>
</evidence>
<feature type="region of interest" description="Disordered" evidence="1">
    <location>
        <begin position="174"/>
        <end position="202"/>
    </location>
</feature>
<sequence>MEKVGTVFRGHPELEPTGKLSLLGEECCSAERMRAYVSRRNPNAPDVAELYLKWGNRYGIRGDVAYCQVVYETRGWTKPISGPYWWPITLAQWMEEATIEAHMQILYSLASDLPLPETLVKAKIQTALIERSGWQGSVHCWEDLNGKWAGPGYHRYGQDIVSLWRSMTEWKGEGEVDMNRSSGEEQDRGQFDTARGRNRGPKGSAYGVEQMKWLQEQQLLPFPAPQPDRNVTWAELAALLRSWDNRSSIAALEEKKISS</sequence>
<dbReference type="RefSeq" id="WP_115995471.1">
    <property type="nucleotide sequence ID" value="NZ_QRDY01000026.1"/>
</dbReference>
<dbReference type="AlphaFoldDB" id="A0A3D9HUR0"/>
<comment type="caution">
    <text evidence="2">The sequence shown here is derived from an EMBL/GenBank/DDBJ whole genome shotgun (WGS) entry which is preliminary data.</text>
</comment>